<reference evidence="1 2" key="1">
    <citation type="journal article" date="2024" name="IMA Fungus">
        <title>IMA Genome - F19 : A genome assembly and annotation guide to empower mycologists, including annotated draft genome sequences of Ceratocystis pirilliformis, Diaporthe australafricana, Fusarium ophioides, Paecilomyces lecythidis, and Sporothrix stenoceras.</title>
        <authorList>
            <person name="Aylward J."/>
            <person name="Wilson A.M."/>
            <person name="Visagie C.M."/>
            <person name="Spraker J."/>
            <person name="Barnes I."/>
            <person name="Buitendag C."/>
            <person name="Ceriani C."/>
            <person name="Del Mar Angel L."/>
            <person name="du Plessis D."/>
            <person name="Fuchs T."/>
            <person name="Gasser K."/>
            <person name="Kramer D."/>
            <person name="Li W."/>
            <person name="Munsamy K."/>
            <person name="Piso A."/>
            <person name="Price J.L."/>
            <person name="Sonnekus B."/>
            <person name="Thomas C."/>
            <person name="van der Nest A."/>
            <person name="van Dijk A."/>
            <person name="van Heerden A."/>
            <person name="van Vuuren N."/>
            <person name="Yilmaz N."/>
            <person name="Duong T.A."/>
            <person name="van der Merwe N.A."/>
            <person name="Wingfield M.J."/>
            <person name="Wingfield B.D."/>
        </authorList>
    </citation>
    <scope>NUCLEOTIDE SEQUENCE [LARGE SCALE GENOMIC DNA]</scope>
    <source>
        <strain evidence="1 2">CMW 5346</strain>
    </source>
</reference>
<comment type="caution">
    <text evidence="1">The sequence shown here is derived from an EMBL/GenBank/DDBJ whole genome shotgun (WGS) entry which is preliminary data.</text>
</comment>
<keyword evidence="2" id="KW-1185">Reference proteome</keyword>
<accession>A0ABR3Z8H3</accession>
<dbReference type="EMBL" id="JAWCUI010000022">
    <property type="protein sequence ID" value="KAL1896557.1"/>
    <property type="molecule type" value="Genomic_DNA"/>
</dbReference>
<gene>
    <name evidence="1" type="ORF">Sste5346_004591</name>
</gene>
<evidence type="ECO:0008006" key="3">
    <source>
        <dbReference type="Google" id="ProtNLM"/>
    </source>
</evidence>
<sequence>MKGVQEPNYGWKFIQNSQQELNVLRHAIWRDDVPAIREFFRPVGPDVLYWSDEGIADNPTRIYATELGRHAVLTALLDYRDSFTPEERDRALREFDIDEIANFNTRKWGTPLTTACMCARIDIVRLFLTRMPEVDINSPDKFGLTPLQTVARHSHRTALSANGYGLDPAHYLEVAESKDRIAIVRILLAHGARSRAPDKGFKRVGQTVREARNA</sequence>
<dbReference type="InterPro" id="IPR036770">
    <property type="entry name" value="Ankyrin_rpt-contain_sf"/>
</dbReference>
<dbReference type="Proteomes" id="UP001583186">
    <property type="component" value="Unassembled WGS sequence"/>
</dbReference>
<protein>
    <recommendedName>
        <fullName evidence="3">Ankyrin repeat domain-containing protein</fullName>
    </recommendedName>
</protein>
<evidence type="ECO:0000313" key="2">
    <source>
        <dbReference type="Proteomes" id="UP001583186"/>
    </source>
</evidence>
<proteinExistence type="predicted"/>
<dbReference type="SUPFAM" id="SSF48403">
    <property type="entry name" value="Ankyrin repeat"/>
    <property type="match status" value="1"/>
</dbReference>
<dbReference type="InterPro" id="IPR002110">
    <property type="entry name" value="Ankyrin_rpt"/>
</dbReference>
<name>A0ABR3Z8H3_9PEZI</name>
<organism evidence="1 2">
    <name type="scientific">Sporothrix stenoceras</name>
    <dbReference type="NCBI Taxonomy" id="5173"/>
    <lineage>
        <taxon>Eukaryota</taxon>
        <taxon>Fungi</taxon>
        <taxon>Dikarya</taxon>
        <taxon>Ascomycota</taxon>
        <taxon>Pezizomycotina</taxon>
        <taxon>Sordariomycetes</taxon>
        <taxon>Sordariomycetidae</taxon>
        <taxon>Ophiostomatales</taxon>
        <taxon>Ophiostomataceae</taxon>
        <taxon>Sporothrix</taxon>
    </lineage>
</organism>
<evidence type="ECO:0000313" key="1">
    <source>
        <dbReference type="EMBL" id="KAL1896557.1"/>
    </source>
</evidence>
<dbReference type="Pfam" id="PF13857">
    <property type="entry name" value="Ank_5"/>
    <property type="match status" value="1"/>
</dbReference>
<dbReference type="Gene3D" id="1.25.40.20">
    <property type="entry name" value="Ankyrin repeat-containing domain"/>
    <property type="match status" value="1"/>
</dbReference>